<sequence>MTWFSLPSIQAENKSAFFDSDSAAVWLAGQPQANAPAMLAELVTQIQAFNCYDTAPRDRFKTLEVLRKTFFAVSGECQRRFENKPLPLLPADQAVLDAALQLWRACAVAYLHCLSACLEGDPSIAPYSARVAHRVLSCLRMEQMNCYLAGTELAGDFWRNLHAVLASAEQLGVAREPVEDRLLGETSESTLSGQYCMVLLLHLARPFTLSRAQFAAVNRWFARWREQAAVLSGPEESPKSRCLALDLSQDQPLHDKLGGARVGRWLSVKGVLRKMRERVELLAAGESPESLKLGSGLSSEACVELLNTLSENLKNPKKTTADLPGEGSSIALVAGLETIYRFLGGTRLKESVAPSSSFASRLSHEQIALFGHVARDTWENTEKLAEQWQLMRLKPGELQLTRPAGSGSVRLVLRSLLAIQLSQNVNCSLALVSSLHMRCDGSLCITASLLPGAPAPLLAELREKPAGKISRHPACLLSQENGDSSVCLPVGLQARALSIRFYEGREQSLLGLRLLGLIERGGDYERWSIAVDG</sequence>
<dbReference type="EMBL" id="JADJNC010000004">
    <property type="protein sequence ID" value="MBK7421971.1"/>
    <property type="molecule type" value="Genomic_DNA"/>
</dbReference>
<comment type="caution">
    <text evidence="1">The sequence shown here is derived from an EMBL/GenBank/DDBJ whole genome shotgun (WGS) entry which is preliminary data.</text>
</comment>
<dbReference type="Proteomes" id="UP000886602">
    <property type="component" value="Unassembled WGS sequence"/>
</dbReference>
<dbReference type="AlphaFoldDB" id="A0A9D7FBW9"/>
<organism evidence="1 2">
    <name type="scientific">Candidatus Propionivibrio dominans</name>
    <dbReference type="NCBI Taxonomy" id="2954373"/>
    <lineage>
        <taxon>Bacteria</taxon>
        <taxon>Pseudomonadati</taxon>
        <taxon>Pseudomonadota</taxon>
        <taxon>Betaproteobacteria</taxon>
        <taxon>Rhodocyclales</taxon>
        <taxon>Rhodocyclaceae</taxon>
        <taxon>Propionivibrio</taxon>
    </lineage>
</organism>
<evidence type="ECO:0000313" key="1">
    <source>
        <dbReference type="EMBL" id="MBK7421971.1"/>
    </source>
</evidence>
<evidence type="ECO:0000313" key="2">
    <source>
        <dbReference type="Proteomes" id="UP000886602"/>
    </source>
</evidence>
<accession>A0A9D7FBW9</accession>
<gene>
    <name evidence="1" type="ORF">IPJ48_02105</name>
</gene>
<proteinExistence type="predicted"/>
<name>A0A9D7FBW9_9RHOO</name>
<reference evidence="1" key="1">
    <citation type="submission" date="2020-10" db="EMBL/GenBank/DDBJ databases">
        <title>Connecting structure to function with the recovery of over 1000 high-quality activated sludge metagenome-assembled genomes encoding full-length rRNA genes using long-read sequencing.</title>
        <authorList>
            <person name="Singleton C.M."/>
            <person name="Petriglieri F."/>
            <person name="Kristensen J.M."/>
            <person name="Kirkegaard R.H."/>
            <person name="Michaelsen T.Y."/>
            <person name="Andersen M.H."/>
            <person name="Karst S.M."/>
            <person name="Dueholm M.S."/>
            <person name="Nielsen P.H."/>
            <person name="Albertsen M."/>
        </authorList>
    </citation>
    <scope>NUCLEOTIDE SEQUENCE</scope>
    <source>
        <strain evidence="1">EsbW_18-Q3-R4-48_MAXAC.044</strain>
    </source>
</reference>
<protein>
    <submittedName>
        <fullName evidence="1">Uncharacterized protein</fullName>
    </submittedName>
</protein>